<evidence type="ECO:0000313" key="2">
    <source>
        <dbReference type="EMBL" id="MFC6905382.1"/>
    </source>
</evidence>
<proteinExistence type="predicted"/>
<keyword evidence="3" id="KW-1185">Reference proteome</keyword>
<name>A0ABD5V1N6_9EURY</name>
<sequence length="53" mass="5620">MRVGLVSDIYTDQVTLEAASDRGAHVPLRTLLAVGIPLSILTSVLAVLVLTFL</sequence>
<feature type="transmembrane region" description="Helical" evidence="1">
    <location>
        <begin position="31"/>
        <end position="52"/>
    </location>
</feature>
<evidence type="ECO:0000256" key="1">
    <source>
        <dbReference type="SAM" id="Phobius"/>
    </source>
</evidence>
<organism evidence="2 3">
    <name type="scientific">Halalkalicoccus tibetensis</name>
    <dbReference type="NCBI Taxonomy" id="175632"/>
    <lineage>
        <taxon>Archaea</taxon>
        <taxon>Methanobacteriati</taxon>
        <taxon>Methanobacteriota</taxon>
        <taxon>Stenosarchaea group</taxon>
        <taxon>Halobacteria</taxon>
        <taxon>Halobacteriales</taxon>
        <taxon>Halococcaceae</taxon>
        <taxon>Halalkalicoccus</taxon>
    </lineage>
</organism>
<dbReference type="RefSeq" id="WP_340603907.1">
    <property type="nucleotide sequence ID" value="NZ_JBBMXV010000003.1"/>
</dbReference>
<dbReference type="AlphaFoldDB" id="A0ABD5V1N6"/>
<keyword evidence="1" id="KW-1133">Transmembrane helix</keyword>
<dbReference type="EMBL" id="JBHSXQ010000003">
    <property type="protein sequence ID" value="MFC6905382.1"/>
    <property type="molecule type" value="Genomic_DNA"/>
</dbReference>
<comment type="caution">
    <text evidence="2">The sequence shown here is derived from an EMBL/GenBank/DDBJ whole genome shotgun (WGS) entry which is preliminary data.</text>
</comment>
<keyword evidence="1" id="KW-0472">Membrane</keyword>
<gene>
    <name evidence="2" type="ORF">ACFQGH_09270</name>
</gene>
<keyword evidence="1" id="KW-0812">Transmembrane</keyword>
<reference evidence="2 3" key="1">
    <citation type="journal article" date="2019" name="Int. J. Syst. Evol. Microbiol.">
        <title>The Global Catalogue of Microorganisms (GCM) 10K type strain sequencing project: providing services to taxonomists for standard genome sequencing and annotation.</title>
        <authorList>
            <consortium name="The Broad Institute Genomics Platform"/>
            <consortium name="The Broad Institute Genome Sequencing Center for Infectious Disease"/>
            <person name="Wu L."/>
            <person name="Ma J."/>
        </authorList>
    </citation>
    <scope>NUCLEOTIDE SEQUENCE [LARGE SCALE GENOMIC DNA]</scope>
    <source>
        <strain evidence="2 3">CGMCC 1.3240</strain>
    </source>
</reference>
<protein>
    <submittedName>
        <fullName evidence="2">Uncharacterized protein</fullName>
    </submittedName>
</protein>
<dbReference type="Proteomes" id="UP001596312">
    <property type="component" value="Unassembled WGS sequence"/>
</dbReference>
<accession>A0ABD5V1N6</accession>
<evidence type="ECO:0000313" key="3">
    <source>
        <dbReference type="Proteomes" id="UP001596312"/>
    </source>
</evidence>